<keyword evidence="4" id="KW-1185">Reference proteome</keyword>
<dbReference type="Pfam" id="PF13478">
    <property type="entry name" value="XdhC_C"/>
    <property type="match status" value="1"/>
</dbReference>
<gene>
    <name evidence="3" type="ORF">LKD22_10210</name>
</gene>
<dbReference type="GeneID" id="98661484"/>
<dbReference type="EMBL" id="JAJEPX010000036">
    <property type="protein sequence ID" value="MCC2177493.1"/>
    <property type="molecule type" value="Genomic_DNA"/>
</dbReference>
<dbReference type="RefSeq" id="WP_227601027.1">
    <property type="nucleotide sequence ID" value="NZ_JAJEPX010000036.1"/>
</dbReference>
<dbReference type="Proteomes" id="UP001298753">
    <property type="component" value="Unassembled WGS sequence"/>
</dbReference>
<dbReference type="InterPro" id="IPR027051">
    <property type="entry name" value="XdhC_Rossmann_dom"/>
</dbReference>
<dbReference type="PANTHER" id="PTHR30388:SF6">
    <property type="entry name" value="XANTHINE DEHYDROGENASE SUBUNIT A-RELATED"/>
    <property type="match status" value="1"/>
</dbReference>
<organism evidence="3 4">
    <name type="scientific">Agathobaculum butyriciproducens</name>
    <dbReference type="NCBI Taxonomy" id="1628085"/>
    <lineage>
        <taxon>Bacteria</taxon>
        <taxon>Bacillati</taxon>
        <taxon>Bacillota</taxon>
        <taxon>Clostridia</taxon>
        <taxon>Eubacteriales</taxon>
        <taxon>Butyricicoccaceae</taxon>
        <taxon>Agathobaculum</taxon>
    </lineage>
</organism>
<dbReference type="InterPro" id="IPR052698">
    <property type="entry name" value="MoCofactor_Util/Proc"/>
</dbReference>
<evidence type="ECO:0000313" key="4">
    <source>
        <dbReference type="Proteomes" id="UP001298753"/>
    </source>
</evidence>
<reference evidence="3 4" key="1">
    <citation type="submission" date="2021-10" db="EMBL/GenBank/DDBJ databases">
        <title>Anaerobic single-cell dispensing facilitates the cultivation of human gut bacteria.</title>
        <authorList>
            <person name="Afrizal A."/>
        </authorList>
    </citation>
    <scope>NUCLEOTIDE SEQUENCE [LARGE SCALE GENOMIC DNA]</scope>
    <source>
        <strain evidence="3 4">CLA-AA-H270</strain>
    </source>
</reference>
<comment type="caution">
    <text evidence="3">The sequence shown here is derived from an EMBL/GenBank/DDBJ whole genome shotgun (WGS) entry which is preliminary data.</text>
</comment>
<protein>
    <submittedName>
        <fullName evidence="3">XdhC family protein</fullName>
    </submittedName>
</protein>
<dbReference type="Gene3D" id="3.40.50.720">
    <property type="entry name" value="NAD(P)-binding Rossmann-like Domain"/>
    <property type="match status" value="1"/>
</dbReference>
<dbReference type="InterPro" id="IPR003777">
    <property type="entry name" value="XdhC_CoxI"/>
</dbReference>
<evidence type="ECO:0000259" key="2">
    <source>
        <dbReference type="Pfam" id="PF13478"/>
    </source>
</evidence>
<proteinExistence type="predicted"/>
<sequence>MTLLEQLQAAAENARKGLPAALTIDADGVQYTRNFMPQERLILLGGGTIAQPLCRYAADLGFELVVADDRPSFANHPRFPEAKQIVCDLFPAAIEKIGIRESDYVAVITRGHRYDADCLRELLRGIMPRYLGMIGSKRRTVGLLNMLEEEGFSRADLDRIHTPIGLDIGALTVKEIAISIVAELIAERRRTTDRRSKSSILTAEDIDLSLLETAARGDIPKTLMLVYETSGSTPVKSGSYMVVDANTATAGTIGGGCSESAVMRQAYYLIGTGEHKCVTIDMSNDIAAQEGMVCGGQMKVLLADLGTKKST</sequence>
<dbReference type="AlphaFoldDB" id="A0AAW4W270"/>
<evidence type="ECO:0000259" key="1">
    <source>
        <dbReference type="Pfam" id="PF02625"/>
    </source>
</evidence>
<feature type="domain" description="XdhC Rossmann" evidence="2">
    <location>
        <begin position="41"/>
        <end position="184"/>
    </location>
</feature>
<feature type="domain" description="XdhC- CoxI" evidence="1">
    <location>
        <begin position="221"/>
        <end position="280"/>
    </location>
</feature>
<accession>A0AAW4W270</accession>
<name>A0AAW4W270_9FIRM</name>
<dbReference type="PANTHER" id="PTHR30388">
    <property type="entry name" value="ALDEHYDE OXIDOREDUCTASE MOLYBDENUM COFACTOR ASSEMBLY PROTEIN"/>
    <property type="match status" value="1"/>
</dbReference>
<evidence type="ECO:0000313" key="3">
    <source>
        <dbReference type="EMBL" id="MCC2177493.1"/>
    </source>
</evidence>
<dbReference type="Pfam" id="PF02625">
    <property type="entry name" value="XdhC_CoxI"/>
    <property type="match status" value="1"/>
</dbReference>